<accession>A0A931HSH0</accession>
<name>A0A931HSH0_9BACI</name>
<dbReference type="SUPFAM" id="SSF55797">
    <property type="entry name" value="PR-1-like"/>
    <property type="match status" value="1"/>
</dbReference>
<dbReference type="PANTHER" id="PTHR31157:SF26">
    <property type="entry name" value="SCP-LIKE EXTRACELLULAR PROTEIN"/>
    <property type="match status" value="1"/>
</dbReference>
<evidence type="ECO:0000259" key="1">
    <source>
        <dbReference type="Pfam" id="PF00188"/>
    </source>
</evidence>
<proteinExistence type="predicted"/>
<evidence type="ECO:0000259" key="2">
    <source>
        <dbReference type="Pfam" id="PF14504"/>
    </source>
</evidence>
<keyword evidence="4" id="KW-1185">Reference proteome</keyword>
<organism evidence="3 4">
    <name type="scientific">Halobacillus yeomjeoni</name>
    <dbReference type="NCBI Taxonomy" id="311194"/>
    <lineage>
        <taxon>Bacteria</taxon>
        <taxon>Bacillati</taxon>
        <taxon>Bacillota</taxon>
        <taxon>Bacilli</taxon>
        <taxon>Bacillales</taxon>
        <taxon>Bacillaceae</taxon>
        <taxon>Halobacillus</taxon>
    </lineage>
</organism>
<dbReference type="EMBL" id="JADZSC010000001">
    <property type="protein sequence ID" value="MBH0229022.1"/>
    <property type="molecule type" value="Genomic_DNA"/>
</dbReference>
<dbReference type="Pfam" id="PF14504">
    <property type="entry name" value="CAP_assoc_N"/>
    <property type="match status" value="1"/>
</dbReference>
<dbReference type="Proteomes" id="UP000614490">
    <property type="component" value="Unassembled WGS sequence"/>
</dbReference>
<dbReference type="CDD" id="cd05379">
    <property type="entry name" value="CAP_bacterial"/>
    <property type="match status" value="1"/>
</dbReference>
<dbReference type="InterPro" id="IPR014044">
    <property type="entry name" value="CAP_dom"/>
</dbReference>
<feature type="domain" description="SCP" evidence="1">
    <location>
        <begin position="230"/>
        <end position="337"/>
    </location>
</feature>
<protein>
    <submittedName>
        <fullName evidence="3">CAP domain-containing protein</fullName>
    </submittedName>
</protein>
<gene>
    <name evidence="3" type="ORF">H0267_02240</name>
</gene>
<evidence type="ECO:0000313" key="3">
    <source>
        <dbReference type="EMBL" id="MBH0229022.1"/>
    </source>
</evidence>
<reference evidence="3 4" key="1">
    <citation type="journal article" date="2005" name="Int. J. Syst. Evol. Microbiol.">
        <title>Halobacillus yeomjeoni sp. nov., isolated from a marine solar saltern in Korea.</title>
        <authorList>
            <person name="Yoon J.H."/>
            <person name="Kang S.J."/>
            <person name="Lee C.H."/>
            <person name="Oh H.W."/>
            <person name="Oh T.K."/>
        </authorList>
    </citation>
    <scope>NUCLEOTIDE SEQUENCE [LARGE SCALE GENOMIC DNA]</scope>
    <source>
        <strain evidence="3 4">KCTC 3957</strain>
    </source>
</reference>
<evidence type="ECO:0000313" key="4">
    <source>
        <dbReference type="Proteomes" id="UP000614490"/>
    </source>
</evidence>
<feature type="domain" description="CAP-associated" evidence="2">
    <location>
        <begin position="61"/>
        <end position="198"/>
    </location>
</feature>
<dbReference type="Pfam" id="PF00188">
    <property type="entry name" value="CAP"/>
    <property type="match status" value="1"/>
</dbReference>
<comment type="caution">
    <text evidence="3">The sequence shown here is derived from an EMBL/GenBank/DDBJ whole genome shotgun (WGS) entry which is preliminary data.</text>
</comment>
<dbReference type="Gene3D" id="3.40.33.10">
    <property type="entry name" value="CAP"/>
    <property type="match status" value="1"/>
</dbReference>
<dbReference type="PANTHER" id="PTHR31157">
    <property type="entry name" value="SCP DOMAIN-CONTAINING PROTEIN"/>
    <property type="match status" value="1"/>
</dbReference>
<sequence>MNKAGVFILLIVTTFLFFLLINNNGQVETDPVLGDAISEAEQETMAVPDEDSKQNFSPSYMGAKESEILAILGEPDRVDPSEFGYEWWIYEKDPFLQLGFEEGQVVTGIYFDGKTDEGTFEIGQTYQQIKEEFTFDDKYSLDSEGSYTLELTERDIQERPLVRVGEEWTAQLYFDNVTDQLFAVRVIRNDILLKLQPYRVVYRGELPIPENLNRQDWKAIESGVERQIMAMTNYIRSSHGLRAVSSHKRASAVAFKHSRDMNVNNYFSHYSLNGASLKDRLEEINYIKAGENIAAQYVDATAAVHGWLNSPGHRKAMLEPAYTHLGVGVYQRYYTQNFLTLP</sequence>
<dbReference type="InterPro" id="IPR035940">
    <property type="entry name" value="CAP_sf"/>
</dbReference>
<dbReference type="RefSeq" id="WP_197315656.1">
    <property type="nucleotide sequence ID" value="NZ_JADZSC010000001.1"/>
</dbReference>
<dbReference type="InterPro" id="IPR029410">
    <property type="entry name" value="CAP_assoc"/>
</dbReference>
<dbReference type="AlphaFoldDB" id="A0A931HSH0"/>